<feature type="transmembrane region" description="Helical" evidence="6">
    <location>
        <begin position="7"/>
        <end position="28"/>
    </location>
</feature>
<dbReference type="EMBL" id="PXYT01000009">
    <property type="protein sequence ID" value="PSR30569.1"/>
    <property type="molecule type" value="Genomic_DNA"/>
</dbReference>
<keyword evidence="5 6" id="KW-0472">Membrane</keyword>
<gene>
    <name evidence="9" type="ORF">C7B43_05685</name>
</gene>
<dbReference type="GO" id="GO:0016020">
    <property type="term" value="C:membrane"/>
    <property type="evidence" value="ECO:0007669"/>
    <property type="project" value="UniProtKB-SubCell"/>
</dbReference>
<dbReference type="Pfam" id="PF25973">
    <property type="entry name" value="BSH_CzcB"/>
    <property type="match status" value="1"/>
</dbReference>
<keyword evidence="4 6" id="KW-1133">Transmembrane helix</keyword>
<evidence type="ECO:0000313" key="10">
    <source>
        <dbReference type="Proteomes" id="UP000242699"/>
    </source>
</evidence>
<comment type="subcellular location">
    <subcellularLocation>
        <location evidence="1">Membrane</location>
        <topology evidence="1">Single-pass membrane protein</topology>
    </subcellularLocation>
</comment>
<dbReference type="Pfam" id="PF25954">
    <property type="entry name" value="Beta-barrel_RND_2"/>
    <property type="match status" value="1"/>
</dbReference>
<name>A0A2T2X7V4_9FIRM</name>
<dbReference type="Proteomes" id="UP000242699">
    <property type="component" value="Unassembled WGS sequence"/>
</dbReference>
<dbReference type="Gene3D" id="2.40.30.170">
    <property type="match status" value="1"/>
</dbReference>
<evidence type="ECO:0000256" key="4">
    <source>
        <dbReference type="ARBA" id="ARBA00022989"/>
    </source>
</evidence>
<organism evidence="9 10">
    <name type="scientific">Sulfobacillus benefaciens</name>
    <dbReference type="NCBI Taxonomy" id="453960"/>
    <lineage>
        <taxon>Bacteria</taxon>
        <taxon>Bacillati</taxon>
        <taxon>Bacillota</taxon>
        <taxon>Clostridia</taxon>
        <taxon>Eubacteriales</taxon>
        <taxon>Clostridiales Family XVII. Incertae Sedis</taxon>
        <taxon>Sulfobacillus</taxon>
    </lineage>
</organism>
<dbReference type="SUPFAM" id="SSF111369">
    <property type="entry name" value="HlyD-like secretion proteins"/>
    <property type="match status" value="1"/>
</dbReference>
<dbReference type="InterPro" id="IPR058647">
    <property type="entry name" value="BSH_CzcB-like"/>
</dbReference>
<feature type="domain" description="CusB-like beta-barrel" evidence="7">
    <location>
        <begin position="143"/>
        <end position="185"/>
    </location>
</feature>
<dbReference type="PANTHER" id="PTHR30386:SF26">
    <property type="entry name" value="TRANSPORT PROTEIN COMB"/>
    <property type="match status" value="1"/>
</dbReference>
<feature type="domain" description="CzcB-like barrel-sandwich hybrid" evidence="8">
    <location>
        <begin position="49"/>
        <end position="135"/>
    </location>
</feature>
<proteinExistence type="inferred from homology"/>
<dbReference type="GO" id="GO:0055085">
    <property type="term" value="P:transmembrane transport"/>
    <property type="evidence" value="ECO:0007669"/>
    <property type="project" value="InterPro"/>
</dbReference>
<evidence type="ECO:0000256" key="1">
    <source>
        <dbReference type="ARBA" id="ARBA00004167"/>
    </source>
</evidence>
<accession>A0A2T2X7V4</accession>
<dbReference type="InterPro" id="IPR050739">
    <property type="entry name" value="MFP"/>
</dbReference>
<evidence type="ECO:0000256" key="2">
    <source>
        <dbReference type="ARBA" id="ARBA00009477"/>
    </source>
</evidence>
<comment type="caution">
    <text evidence="9">The sequence shown here is derived from an EMBL/GenBank/DDBJ whole genome shotgun (WGS) entry which is preliminary data.</text>
</comment>
<comment type="similarity">
    <text evidence="2">Belongs to the membrane fusion protein (MFP) (TC 8.A.1) family.</text>
</comment>
<evidence type="ECO:0000256" key="6">
    <source>
        <dbReference type="SAM" id="Phobius"/>
    </source>
</evidence>
<dbReference type="InterPro" id="IPR058792">
    <property type="entry name" value="Beta-barrel_RND_2"/>
</dbReference>
<protein>
    <submittedName>
        <fullName evidence="9">Secretion protein HlyD</fullName>
    </submittedName>
</protein>
<evidence type="ECO:0000259" key="8">
    <source>
        <dbReference type="Pfam" id="PF25973"/>
    </source>
</evidence>
<evidence type="ECO:0000313" key="9">
    <source>
        <dbReference type="EMBL" id="PSR30569.1"/>
    </source>
</evidence>
<reference evidence="9 10" key="1">
    <citation type="journal article" date="2014" name="BMC Genomics">
        <title>Comparison of environmental and isolate Sulfobacillus genomes reveals diverse carbon, sulfur, nitrogen, and hydrogen metabolisms.</title>
        <authorList>
            <person name="Justice N.B."/>
            <person name="Norman A."/>
            <person name="Brown C.T."/>
            <person name="Singh A."/>
            <person name="Thomas B.C."/>
            <person name="Banfield J.F."/>
        </authorList>
    </citation>
    <scope>NUCLEOTIDE SEQUENCE [LARGE SCALE GENOMIC DNA]</scope>
    <source>
        <strain evidence="9">AMDSBA1</strain>
    </source>
</reference>
<evidence type="ECO:0000259" key="7">
    <source>
        <dbReference type="Pfam" id="PF25954"/>
    </source>
</evidence>
<keyword evidence="3 6" id="KW-0812">Transmembrane</keyword>
<dbReference type="AlphaFoldDB" id="A0A2T2X7V4"/>
<sequence>MKQSRLILINILIIVALILVGGIIAYYWTQSYDYVSTQDASISASSIPVAATQTGTVEALGLHIGQKVTKGQVVGKELVLTSSSSASANGKAKSTTSTAAPSATVNIEAPANGVVANVSVNNGQMVSAGTPVFTLVQLSRVNVIANIPESKIRNVSVGQSATIYVDAHPGVAFSGTVKAIQPTTQSFFSLIPTAATSGTYTKVTQRVPVTLSIDAAGYTLLPGENAEVRITVH</sequence>
<evidence type="ECO:0000256" key="5">
    <source>
        <dbReference type="ARBA" id="ARBA00023136"/>
    </source>
</evidence>
<evidence type="ECO:0000256" key="3">
    <source>
        <dbReference type="ARBA" id="ARBA00022692"/>
    </source>
</evidence>
<dbReference type="Gene3D" id="2.40.50.100">
    <property type="match status" value="1"/>
</dbReference>
<dbReference type="PANTHER" id="PTHR30386">
    <property type="entry name" value="MEMBRANE FUSION SUBUNIT OF EMRAB-TOLC MULTIDRUG EFFLUX PUMP"/>
    <property type="match status" value="1"/>
</dbReference>